<keyword evidence="10" id="KW-1185">Reference proteome</keyword>
<evidence type="ECO:0000256" key="2">
    <source>
        <dbReference type="ARBA" id="ARBA00022692"/>
    </source>
</evidence>
<comment type="caution">
    <text evidence="9">The sequence shown here is derived from an EMBL/GenBank/DDBJ whole genome shotgun (WGS) entry which is preliminary data.</text>
</comment>
<evidence type="ECO:0000256" key="4">
    <source>
        <dbReference type="ARBA" id="ARBA00022989"/>
    </source>
</evidence>
<dbReference type="PROSITE" id="PS50845">
    <property type="entry name" value="RETICULON"/>
    <property type="match status" value="1"/>
</dbReference>
<dbReference type="PANTHER" id="PTHR46626">
    <property type="entry name" value="RETICULON-LIKE PROTEIN B17"/>
    <property type="match status" value="1"/>
</dbReference>
<reference evidence="9 10" key="1">
    <citation type="journal article" date="2021" name="Nat. Commun.">
        <title>Incipient diploidization of the medicinal plant Perilla within 10,000 years.</title>
        <authorList>
            <person name="Zhang Y."/>
            <person name="Shen Q."/>
            <person name="Leng L."/>
            <person name="Zhang D."/>
            <person name="Chen S."/>
            <person name="Shi Y."/>
            <person name="Ning Z."/>
            <person name="Chen S."/>
        </authorList>
    </citation>
    <scope>NUCLEOTIDE SEQUENCE [LARGE SCALE GENOMIC DNA]</scope>
    <source>
        <strain evidence="10">cv. PC099</strain>
    </source>
</reference>
<dbReference type="Proteomes" id="UP001190926">
    <property type="component" value="Unassembled WGS sequence"/>
</dbReference>
<dbReference type="EMBL" id="SDAM02000148">
    <property type="protein sequence ID" value="KAH6827487.1"/>
    <property type="molecule type" value="Genomic_DNA"/>
</dbReference>
<keyword evidence="5" id="KW-0472">Membrane</keyword>
<accession>A0AAD4P6D7</accession>
<dbReference type="Pfam" id="PF02453">
    <property type="entry name" value="Reticulon"/>
    <property type="match status" value="1"/>
</dbReference>
<dbReference type="PANTHER" id="PTHR46626:SF1">
    <property type="entry name" value="RETICULON-LIKE PROTEIN B21"/>
    <property type="match status" value="1"/>
</dbReference>
<dbReference type="AlphaFoldDB" id="A0AAD4P6D7"/>
<feature type="region of interest" description="Disordered" evidence="7">
    <location>
        <begin position="32"/>
        <end position="84"/>
    </location>
</feature>
<protein>
    <recommendedName>
        <fullName evidence="6">Reticulon-like protein</fullName>
    </recommendedName>
</protein>
<comment type="subcellular location">
    <subcellularLocation>
        <location evidence="1 6">Endoplasmic reticulum membrane</location>
        <topology evidence="1 6">Multi-pass membrane protein</topology>
    </subcellularLocation>
</comment>
<dbReference type="GO" id="GO:0005789">
    <property type="term" value="C:endoplasmic reticulum membrane"/>
    <property type="evidence" value="ECO:0007669"/>
    <property type="project" value="UniProtKB-SubCell"/>
</dbReference>
<evidence type="ECO:0000313" key="10">
    <source>
        <dbReference type="Proteomes" id="UP001190926"/>
    </source>
</evidence>
<evidence type="ECO:0000256" key="5">
    <source>
        <dbReference type="ARBA" id="ARBA00023136"/>
    </source>
</evidence>
<proteinExistence type="predicted"/>
<dbReference type="InterPro" id="IPR044647">
    <property type="entry name" value="RTNLB17/18/21"/>
</dbReference>
<evidence type="ECO:0000259" key="8">
    <source>
        <dbReference type="PROSITE" id="PS50845"/>
    </source>
</evidence>
<keyword evidence="3 6" id="KW-0256">Endoplasmic reticulum</keyword>
<feature type="compositionally biased region" description="Polar residues" evidence="7">
    <location>
        <begin position="36"/>
        <end position="45"/>
    </location>
</feature>
<evidence type="ECO:0000313" key="9">
    <source>
        <dbReference type="EMBL" id="KAH6827487.1"/>
    </source>
</evidence>
<dbReference type="InterPro" id="IPR003388">
    <property type="entry name" value="Reticulon"/>
</dbReference>
<keyword evidence="4" id="KW-1133">Transmembrane helix</keyword>
<evidence type="ECO:0000256" key="1">
    <source>
        <dbReference type="ARBA" id="ARBA00004477"/>
    </source>
</evidence>
<feature type="domain" description="Reticulon" evidence="8">
    <location>
        <begin position="221"/>
        <end position="322"/>
    </location>
</feature>
<sequence>MSSEEALDLDGRARIRKQGSVWETRIKANQEKIRSSRTTMSNTEIQVDKKVGSTTPKQSPTAKNKAVGISRQRSDLVGGKKPPLQIKRSRSAAAATTVRDDINLVKLRKIKSDSAKNIDGKLENLLPLESVEVDQQATKSDDETVVKTITNNADADCIEEDEDQQVEVQKTSLEIKDLTITFEEEKPKKLVIVEKTAPATRIHPTPISDHHHRASSKLQSLADLIMWRDVSRSAFVFGIGSFAIISSSYTKDLNISCISVLSYLGLIYLAVSFTFRSLITRENIDMDSTDEEYVVGEEEAVWVMKLVLPYLNEFLSKLRSLFSGDPATTMKDFLEYSCYQNSVPPTRLS</sequence>
<feature type="compositionally biased region" description="Polar residues" evidence="7">
    <location>
        <begin position="52"/>
        <end position="62"/>
    </location>
</feature>
<gene>
    <name evidence="9" type="ORF">C2S53_005284</name>
</gene>
<evidence type="ECO:0000256" key="3">
    <source>
        <dbReference type="ARBA" id="ARBA00022824"/>
    </source>
</evidence>
<name>A0AAD4P6D7_PERFH</name>
<evidence type="ECO:0000256" key="7">
    <source>
        <dbReference type="SAM" id="MobiDB-lite"/>
    </source>
</evidence>
<evidence type="ECO:0000256" key="6">
    <source>
        <dbReference type="RuleBase" id="RU363132"/>
    </source>
</evidence>
<keyword evidence="2" id="KW-0812">Transmembrane</keyword>
<organism evidence="9 10">
    <name type="scientific">Perilla frutescens var. hirtella</name>
    <name type="common">Perilla citriodora</name>
    <name type="synonym">Perilla setoyensis</name>
    <dbReference type="NCBI Taxonomy" id="608512"/>
    <lineage>
        <taxon>Eukaryota</taxon>
        <taxon>Viridiplantae</taxon>
        <taxon>Streptophyta</taxon>
        <taxon>Embryophyta</taxon>
        <taxon>Tracheophyta</taxon>
        <taxon>Spermatophyta</taxon>
        <taxon>Magnoliopsida</taxon>
        <taxon>eudicotyledons</taxon>
        <taxon>Gunneridae</taxon>
        <taxon>Pentapetalae</taxon>
        <taxon>asterids</taxon>
        <taxon>lamiids</taxon>
        <taxon>Lamiales</taxon>
        <taxon>Lamiaceae</taxon>
        <taxon>Nepetoideae</taxon>
        <taxon>Elsholtzieae</taxon>
        <taxon>Perilla</taxon>
    </lineage>
</organism>